<feature type="compositionally biased region" description="Basic and acidic residues" evidence="1">
    <location>
        <begin position="194"/>
        <end position="233"/>
    </location>
</feature>
<dbReference type="EMBL" id="JBBPHU010000014">
    <property type="protein sequence ID" value="KAK7510286.1"/>
    <property type="molecule type" value="Genomic_DNA"/>
</dbReference>
<dbReference type="Gene3D" id="6.10.250.1050">
    <property type="match status" value="1"/>
</dbReference>
<evidence type="ECO:0000313" key="2">
    <source>
        <dbReference type="EMBL" id="KAK7510286.1"/>
    </source>
</evidence>
<dbReference type="PANTHER" id="PTHR12398">
    <property type="entry name" value="PROTEIN PHOSPHATASE INHIBITOR"/>
    <property type="match status" value="1"/>
</dbReference>
<evidence type="ECO:0008006" key="4">
    <source>
        <dbReference type="Google" id="ProtNLM"/>
    </source>
</evidence>
<organism evidence="2 3">
    <name type="scientific">Phyllosticta citriasiana</name>
    <dbReference type="NCBI Taxonomy" id="595635"/>
    <lineage>
        <taxon>Eukaryota</taxon>
        <taxon>Fungi</taxon>
        <taxon>Dikarya</taxon>
        <taxon>Ascomycota</taxon>
        <taxon>Pezizomycotina</taxon>
        <taxon>Dothideomycetes</taxon>
        <taxon>Dothideomycetes incertae sedis</taxon>
        <taxon>Botryosphaeriales</taxon>
        <taxon>Phyllostictaceae</taxon>
        <taxon>Phyllosticta</taxon>
    </lineage>
</organism>
<protein>
    <recommendedName>
        <fullName evidence="4">Glc8 protein</fullName>
    </recommendedName>
</protein>
<gene>
    <name evidence="2" type="ORF">IWZ03DRAFT_74915</name>
</gene>
<feature type="compositionally biased region" description="Low complexity" evidence="1">
    <location>
        <begin position="1"/>
        <end position="12"/>
    </location>
</feature>
<dbReference type="PANTHER" id="PTHR12398:SF20">
    <property type="entry name" value="PROTEIN PHOSPHATASE 1 REGULATORY INHIBITOR SUBUNIT 2"/>
    <property type="match status" value="1"/>
</dbReference>
<keyword evidence="3" id="KW-1185">Reference proteome</keyword>
<evidence type="ECO:0000313" key="3">
    <source>
        <dbReference type="Proteomes" id="UP001363622"/>
    </source>
</evidence>
<sequence length="275" mass="31149">MTQHSPRSQQPLHSPPHHHGNERPRGILKNPSYSHPAASPPSEAPAPAAVPSERPQVNREMSEKEIVLQNTLQNAGHRRSSSAARGPPSRRQSTTPLHSQVDENSPRLKWDEANLYLTEQQRDSTMKITEPKTPYAKQYDPAEDEEEISALNAEELMVDELDRTKPKKKTSKEDEIPGLDLGEPEVEQATPHTPDGDKRVIVDPDYVDEGRHGEETPDMTKEELEKHRQFEQARKKHYEMKNVKSLLAHHDELLADDDEEDEQPPPMPTAPINGR</sequence>
<dbReference type="Pfam" id="PF04979">
    <property type="entry name" value="IPP-2"/>
    <property type="match status" value="1"/>
</dbReference>
<feature type="region of interest" description="Disordered" evidence="1">
    <location>
        <begin position="248"/>
        <end position="275"/>
    </location>
</feature>
<reference evidence="2 3" key="1">
    <citation type="submission" date="2024-04" db="EMBL/GenBank/DDBJ databases">
        <title>Phyllosticta paracitricarpa is synonymous to the EU quarantine fungus P. citricarpa based on phylogenomic analyses.</title>
        <authorList>
            <consortium name="Lawrence Berkeley National Laboratory"/>
            <person name="Van Ingen-Buijs V.A."/>
            <person name="Van Westerhoven A.C."/>
            <person name="Haridas S."/>
            <person name="Skiadas P."/>
            <person name="Martin F."/>
            <person name="Groenewald J.Z."/>
            <person name="Crous P.W."/>
            <person name="Seidl M.F."/>
        </authorList>
    </citation>
    <scope>NUCLEOTIDE SEQUENCE [LARGE SCALE GENOMIC DNA]</scope>
    <source>
        <strain evidence="2 3">CBS 123371</strain>
    </source>
</reference>
<feature type="compositionally biased region" description="Low complexity" evidence="1">
    <location>
        <begin position="81"/>
        <end position="93"/>
    </location>
</feature>
<feature type="compositionally biased region" description="Acidic residues" evidence="1">
    <location>
        <begin position="254"/>
        <end position="263"/>
    </location>
</feature>
<dbReference type="InterPro" id="IPR007062">
    <property type="entry name" value="PPI-2"/>
</dbReference>
<name>A0ABR1K9X9_9PEZI</name>
<proteinExistence type="predicted"/>
<accession>A0ABR1K9X9</accession>
<feature type="region of interest" description="Disordered" evidence="1">
    <location>
        <begin position="1"/>
        <end position="236"/>
    </location>
</feature>
<feature type="compositionally biased region" description="Basic and acidic residues" evidence="1">
    <location>
        <begin position="100"/>
        <end position="112"/>
    </location>
</feature>
<feature type="compositionally biased region" description="Basic and acidic residues" evidence="1">
    <location>
        <begin position="56"/>
        <end position="66"/>
    </location>
</feature>
<evidence type="ECO:0000256" key="1">
    <source>
        <dbReference type="SAM" id="MobiDB-lite"/>
    </source>
</evidence>
<dbReference type="Proteomes" id="UP001363622">
    <property type="component" value="Unassembled WGS sequence"/>
</dbReference>
<comment type="caution">
    <text evidence="2">The sequence shown here is derived from an EMBL/GenBank/DDBJ whole genome shotgun (WGS) entry which is preliminary data.</text>
</comment>